<feature type="compositionally biased region" description="Low complexity" evidence="1">
    <location>
        <begin position="208"/>
        <end position="248"/>
    </location>
</feature>
<evidence type="ECO:0000313" key="3">
    <source>
        <dbReference type="Proteomes" id="UP001448207"/>
    </source>
</evidence>
<feature type="compositionally biased region" description="Low complexity" evidence="1">
    <location>
        <begin position="100"/>
        <end position="122"/>
    </location>
</feature>
<feature type="region of interest" description="Disordered" evidence="1">
    <location>
        <begin position="100"/>
        <end position="178"/>
    </location>
</feature>
<feature type="compositionally biased region" description="Polar residues" evidence="1">
    <location>
        <begin position="130"/>
        <end position="143"/>
    </location>
</feature>
<evidence type="ECO:0000313" key="2">
    <source>
        <dbReference type="EMBL" id="KAL0087952.1"/>
    </source>
</evidence>
<evidence type="ECO:0000256" key="1">
    <source>
        <dbReference type="SAM" id="MobiDB-lite"/>
    </source>
</evidence>
<name>A0ABR3B3H8_PHYBL</name>
<feature type="region of interest" description="Disordered" evidence="1">
    <location>
        <begin position="1"/>
        <end position="27"/>
    </location>
</feature>
<reference evidence="2 3" key="1">
    <citation type="submission" date="2024-04" db="EMBL/GenBank/DDBJ databases">
        <title>Symmetric and asymmetric DNA N6-adenine methylation regulates different biological responses in Mucorales.</title>
        <authorList>
            <consortium name="Lawrence Berkeley National Laboratory"/>
            <person name="Lax C."/>
            <person name="Mondo S.J."/>
            <person name="Osorio-Concepcion M."/>
            <person name="Muszewska A."/>
            <person name="Corrochano-Luque M."/>
            <person name="Gutierrez G."/>
            <person name="Riley R."/>
            <person name="Lipzen A."/>
            <person name="Guo J."/>
            <person name="Hundley H."/>
            <person name="Amirebrahimi M."/>
            <person name="Ng V."/>
            <person name="Lorenzo-Gutierrez D."/>
            <person name="Binder U."/>
            <person name="Yang J."/>
            <person name="Song Y."/>
            <person name="Canovas D."/>
            <person name="Navarro E."/>
            <person name="Freitag M."/>
            <person name="Gabaldon T."/>
            <person name="Grigoriev I.V."/>
            <person name="Corrochano L.M."/>
            <person name="Nicolas F.E."/>
            <person name="Garre V."/>
        </authorList>
    </citation>
    <scope>NUCLEOTIDE SEQUENCE [LARGE SCALE GENOMIC DNA]</scope>
    <source>
        <strain evidence="2 3">L51</strain>
    </source>
</reference>
<feature type="region of interest" description="Disordered" evidence="1">
    <location>
        <begin position="208"/>
        <end position="258"/>
    </location>
</feature>
<feature type="compositionally biased region" description="Polar residues" evidence="1">
    <location>
        <begin position="249"/>
        <end position="258"/>
    </location>
</feature>
<dbReference type="EMBL" id="JBCLYO010000006">
    <property type="protein sequence ID" value="KAL0087952.1"/>
    <property type="molecule type" value="Genomic_DNA"/>
</dbReference>
<feature type="compositionally biased region" description="Polar residues" evidence="1">
    <location>
        <begin position="1"/>
        <end position="18"/>
    </location>
</feature>
<protein>
    <submittedName>
        <fullName evidence="2">Uncharacterized protein</fullName>
    </submittedName>
</protein>
<sequence length="267" mass="28305">MSISLMPSEMTETVTRKITQPKRHKLRTNSNEVSLNAVHPRQVKARATSQLFWDESQLAVELADDDLMDSIAAARKRAGQTAAAYQRLFDPITRLWSHYSSNSTTPGSGSSGNANGNNNSQSLESPMTVMPQSRKPSTSNSANGLFGSDDLDIKQKTTKTTTRKTKGTKNKISTSAATSTITSASASISISISTSTSISASTSTFTSACASPSTSTSTSTNTNTSTNTTVNATANTTANTTVTASSTTQPTKKPNSRLTRLLKKFSL</sequence>
<dbReference type="Proteomes" id="UP001448207">
    <property type="component" value="Unassembled WGS sequence"/>
</dbReference>
<proteinExistence type="predicted"/>
<comment type="caution">
    <text evidence="2">The sequence shown here is derived from an EMBL/GenBank/DDBJ whole genome shotgun (WGS) entry which is preliminary data.</text>
</comment>
<keyword evidence="3" id="KW-1185">Reference proteome</keyword>
<organism evidence="2 3">
    <name type="scientific">Phycomyces blakesleeanus</name>
    <dbReference type="NCBI Taxonomy" id="4837"/>
    <lineage>
        <taxon>Eukaryota</taxon>
        <taxon>Fungi</taxon>
        <taxon>Fungi incertae sedis</taxon>
        <taxon>Mucoromycota</taxon>
        <taxon>Mucoromycotina</taxon>
        <taxon>Mucoromycetes</taxon>
        <taxon>Mucorales</taxon>
        <taxon>Phycomycetaceae</taxon>
        <taxon>Phycomyces</taxon>
    </lineage>
</organism>
<accession>A0ABR3B3H8</accession>
<gene>
    <name evidence="2" type="ORF">J3Q64DRAFT_1735360</name>
</gene>